<dbReference type="Pfam" id="PF13374">
    <property type="entry name" value="TPR_10"/>
    <property type="match status" value="4"/>
</dbReference>
<dbReference type="PROSITE" id="PS50878">
    <property type="entry name" value="RT_POL"/>
    <property type="match status" value="1"/>
</dbReference>
<dbReference type="InterPro" id="IPR043502">
    <property type="entry name" value="DNA/RNA_pol_sf"/>
</dbReference>
<dbReference type="EMBL" id="JACAZI010000014">
    <property type="protein sequence ID" value="KAF7344870.1"/>
    <property type="molecule type" value="Genomic_DNA"/>
</dbReference>
<organism evidence="2 3">
    <name type="scientific">Mycena venus</name>
    <dbReference type="NCBI Taxonomy" id="2733690"/>
    <lineage>
        <taxon>Eukaryota</taxon>
        <taxon>Fungi</taxon>
        <taxon>Dikarya</taxon>
        <taxon>Basidiomycota</taxon>
        <taxon>Agaricomycotina</taxon>
        <taxon>Agaricomycetes</taxon>
        <taxon>Agaricomycetidae</taxon>
        <taxon>Agaricales</taxon>
        <taxon>Marasmiineae</taxon>
        <taxon>Mycenaceae</taxon>
        <taxon>Mycena</taxon>
    </lineage>
</organism>
<dbReference type="OrthoDB" id="3240817at2759"/>
<reference evidence="2" key="1">
    <citation type="submission" date="2020-05" db="EMBL/GenBank/DDBJ databases">
        <title>Mycena genomes resolve the evolution of fungal bioluminescence.</title>
        <authorList>
            <person name="Tsai I.J."/>
        </authorList>
    </citation>
    <scope>NUCLEOTIDE SEQUENCE</scope>
    <source>
        <strain evidence="2">CCC161011</strain>
    </source>
</reference>
<keyword evidence="2" id="KW-0808">Transferase</keyword>
<sequence>MGFIEIPSQDQMLASLLFLPHVESISQFNTDIAPGFQLEYAQIFSLAGKYKQAEKLQLEALKKREEALGDNDLSTLVAMGNLAVTYSRLREFKKAQELEIVVLEKRKQSLGDNHSDTLRAMGNLAYTYRNLGEFKKAKELEIVVLEKRKQFLGDNHPETLTTMGHLARTYSNLGEFKKAQELEIVVLEKRKQFLGDNHPDTLAAIGNLACIYGDLGEFKKAQELEIVVVEKLKQFLGDNHPHTLHTMANLARTYWDLREFAKAEELQLLLSAAGIMGTSSFRRSTWFKSVIIGLLKKGKLSTNPDSYRIIALESCILKLLTLLIHKHITDWASARSIIPDYQNGFREGYRTNNNLFILRCVKEWARTRGLTIYMAAVDATNAFPSTDHPTLWLKLIHMGMGGAIFNWLCMLYERMEYYVGHGDQNSAEFKAFIGLLTGDPASPVLWNLFMADLVMLDDPDNPILSNIRIAILAQADDILLISLSAAGLQRRLNALGTWCSKNFIVVNKIKTIIMIFGPAPTSGLQFHLGANTLAIKVEEKYVGMNFNTSTRNMFADHYKAKASTARYCAHRIMGIEDSAGRLTPKQFKDLYMARVDCHLIHGCKVSPDCEDVHVKQLCAIQVDFLQQVLNVHSQSMLVCLFTETGIMPLQIHRFLLLLGYLQYLLLLKLSHLARACLNNLIELAAAGKKSWVGDILIATKKMPFSIHRLILPMQRRKLLKAIENWWKEMPRNGYSRKWISQTSSTCCTEDANPRRTNLPFKKPFI</sequence>
<dbReference type="InterPro" id="IPR053137">
    <property type="entry name" value="NLR-like"/>
</dbReference>
<dbReference type="SUPFAM" id="SSF56672">
    <property type="entry name" value="DNA/RNA polymerases"/>
    <property type="match status" value="1"/>
</dbReference>
<protein>
    <submittedName>
        <fullName evidence="2">RNA-directed DNA polymerase from mobile element jockey</fullName>
    </submittedName>
</protein>
<dbReference type="Pfam" id="PF00078">
    <property type="entry name" value="RVT_1"/>
    <property type="match status" value="1"/>
</dbReference>
<evidence type="ECO:0000313" key="2">
    <source>
        <dbReference type="EMBL" id="KAF7344870.1"/>
    </source>
</evidence>
<keyword evidence="3" id="KW-1185">Reference proteome</keyword>
<evidence type="ECO:0000313" key="3">
    <source>
        <dbReference type="Proteomes" id="UP000620124"/>
    </source>
</evidence>
<dbReference type="PANTHER" id="PTHR46082:SF11">
    <property type="entry name" value="AAA+ ATPASE DOMAIN-CONTAINING PROTEIN-RELATED"/>
    <property type="match status" value="1"/>
</dbReference>
<dbReference type="InterPro" id="IPR011990">
    <property type="entry name" value="TPR-like_helical_dom_sf"/>
</dbReference>
<dbReference type="GO" id="GO:0003964">
    <property type="term" value="F:RNA-directed DNA polymerase activity"/>
    <property type="evidence" value="ECO:0007669"/>
    <property type="project" value="UniProtKB-KW"/>
</dbReference>
<keyword evidence="2" id="KW-0548">Nucleotidyltransferase</keyword>
<comment type="caution">
    <text evidence="2">The sequence shown here is derived from an EMBL/GenBank/DDBJ whole genome shotgun (WGS) entry which is preliminary data.</text>
</comment>
<dbReference type="CDD" id="cd01650">
    <property type="entry name" value="RT_nLTR_like"/>
    <property type="match status" value="1"/>
</dbReference>
<dbReference type="InterPro" id="IPR000477">
    <property type="entry name" value="RT_dom"/>
</dbReference>
<dbReference type="Pfam" id="PF13424">
    <property type="entry name" value="TPR_12"/>
    <property type="match status" value="1"/>
</dbReference>
<proteinExistence type="predicted"/>
<evidence type="ECO:0000259" key="1">
    <source>
        <dbReference type="PROSITE" id="PS50878"/>
    </source>
</evidence>
<dbReference type="Proteomes" id="UP000620124">
    <property type="component" value="Unassembled WGS sequence"/>
</dbReference>
<feature type="domain" description="Reverse transcriptase" evidence="1">
    <location>
        <begin position="275"/>
        <end position="546"/>
    </location>
</feature>
<dbReference type="AlphaFoldDB" id="A0A8H6XR81"/>
<dbReference type="Gene3D" id="1.25.40.10">
    <property type="entry name" value="Tetratricopeptide repeat domain"/>
    <property type="match status" value="2"/>
</dbReference>
<gene>
    <name evidence="2" type="ORF">MVEN_01648900</name>
</gene>
<keyword evidence="2" id="KW-0695">RNA-directed DNA polymerase</keyword>
<accession>A0A8H6XR81</accession>
<dbReference type="SUPFAM" id="SSF48452">
    <property type="entry name" value="TPR-like"/>
    <property type="match status" value="2"/>
</dbReference>
<dbReference type="PANTHER" id="PTHR46082">
    <property type="entry name" value="ATP/GTP-BINDING PROTEIN-RELATED"/>
    <property type="match status" value="1"/>
</dbReference>
<name>A0A8H6XR81_9AGAR</name>